<dbReference type="PROSITE" id="PS51257">
    <property type="entry name" value="PROKAR_LIPOPROTEIN"/>
    <property type="match status" value="1"/>
</dbReference>
<sequence length="188" mass="19294">MTRLPHRLLPFAAALVLGLSACGSEESDTETSGSAATPEATQTPAPTETPAAESGGGGEISEDTSAKPEIPKPTGEPPTELVKRDIVKGKGRAAKAGDQVTVQYVGVSFSTGEQFDASWDNGQPFPFALGEGQVIPGWDEGVPGMKVGGRRELVIPPDMAYGPAGSPPAIGPNETLVFVVDVVDIQPG</sequence>
<dbReference type="EC" id="5.2.1.8" evidence="6"/>
<evidence type="ECO:0000256" key="6">
    <source>
        <dbReference type="RuleBase" id="RU003915"/>
    </source>
</evidence>
<protein>
    <recommendedName>
        <fullName evidence="6">Peptidyl-prolyl cis-trans isomerase</fullName>
        <ecNumber evidence="6">5.2.1.8</ecNumber>
    </recommendedName>
</protein>
<evidence type="ECO:0000256" key="2">
    <source>
        <dbReference type="ARBA" id="ARBA00006577"/>
    </source>
</evidence>
<evidence type="ECO:0000256" key="5">
    <source>
        <dbReference type="PROSITE-ProRule" id="PRU00277"/>
    </source>
</evidence>
<evidence type="ECO:0000313" key="10">
    <source>
        <dbReference type="EMBL" id="CAA9521387.1"/>
    </source>
</evidence>
<dbReference type="PROSITE" id="PS50059">
    <property type="entry name" value="FKBP_PPIASE"/>
    <property type="match status" value="1"/>
</dbReference>
<dbReference type="FunFam" id="3.10.50.40:FF:000006">
    <property type="entry name" value="Peptidyl-prolyl cis-trans isomerase"/>
    <property type="match status" value="1"/>
</dbReference>
<evidence type="ECO:0000259" key="9">
    <source>
        <dbReference type="PROSITE" id="PS50059"/>
    </source>
</evidence>
<feature type="region of interest" description="Disordered" evidence="7">
    <location>
        <begin position="23"/>
        <end position="96"/>
    </location>
</feature>
<dbReference type="Gene3D" id="3.10.50.40">
    <property type="match status" value="1"/>
</dbReference>
<evidence type="ECO:0000256" key="3">
    <source>
        <dbReference type="ARBA" id="ARBA00023110"/>
    </source>
</evidence>
<gene>
    <name evidence="10" type="ORF">AVDCRST_MAG30-3065</name>
</gene>
<feature type="signal peptide" evidence="8">
    <location>
        <begin position="1"/>
        <end position="23"/>
    </location>
</feature>
<dbReference type="EMBL" id="CADCVS010000393">
    <property type="protein sequence ID" value="CAA9521387.1"/>
    <property type="molecule type" value="Genomic_DNA"/>
</dbReference>
<organism evidence="10">
    <name type="scientific">uncultured Solirubrobacteraceae bacterium</name>
    <dbReference type="NCBI Taxonomy" id="1162706"/>
    <lineage>
        <taxon>Bacteria</taxon>
        <taxon>Bacillati</taxon>
        <taxon>Actinomycetota</taxon>
        <taxon>Thermoleophilia</taxon>
        <taxon>Solirubrobacterales</taxon>
        <taxon>Solirubrobacteraceae</taxon>
        <taxon>environmental samples</taxon>
    </lineage>
</organism>
<comment type="similarity">
    <text evidence="2 6">Belongs to the FKBP-type PPIase family.</text>
</comment>
<dbReference type="SUPFAM" id="SSF54534">
    <property type="entry name" value="FKBP-like"/>
    <property type="match status" value="1"/>
</dbReference>
<dbReference type="Pfam" id="PF00254">
    <property type="entry name" value="FKBP_C"/>
    <property type="match status" value="1"/>
</dbReference>
<proteinExistence type="inferred from homology"/>
<feature type="domain" description="PPIase FKBP-type" evidence="9">
    <location>
        <begin position="97"/>
        <end position="186"/>
    </location>
</feature>
<name>A0A6J4TEN2_9ACTN</name>
<dbReference type="GO" id="GO:0003755">
    <property type="term" value="F:peptidyl-prolyl cis-trans isomerase activity"/>
    <property type="evidence" value="ECO:0007669"/>
    <property type="project" value="UniProtKB-UniRule"/>
</dbReference>
<dbReference type="AlphaFoldDB" id="A0A6J4TEN2"/>
<evidence type="ECO:0000256" key="1">
    <source>
        <dbReference type="ARBA" id="ARBA00000971"/>
    </source>
</evidence>
<evidence type="ECO:0000256" key="7">
    <source>
        <dbReference type="SAM" id="MobiDB-lite"/>
    </source>
</evidence>
<comment type="catalytic activity">
    <reaction evidence="1 5 6">
        <text>[protein]-peptidylproline (omega=180) = [protein]-peptidylproline (omega=0)</text>
        <dbReference type="Rhea" id="RHEA:16237"/>
        <dbReference type="Rhea" id="RHEA-COMP:10747"/>
        <dbReference type="Rhea" id="RHEA-COMP:10748"/>
        <dbReference type="ChEBI" id="CHEBI:83833"/>
        <dbReference type="ChEBI" id="CHEBI:83834"/>
        <dbReference type="EC" id="5.2.1.8"/>
    </reaction>
</comment>
<keyword evidence="4 5" id="KW-0413">Isomerase</keyword>
<feature type="compositionally biased region" description="Low complexity" evidence="7">
    <location>
        <begin position="30"/>
        <end position="53"/>
    </location>
</feature>
<reference evidence="10" key="1">
    <citation type="submission" date="2020-02" db="EMBL/GenBank/DDBJ databases">
        <authorList>
            <person name="Meier V. D."/>
        </authorList>
    </citation>
    <scope>NUCLEOTIDE SEQUENCE</scope>
    <source>
        <strain evidence="10">AVDCRST_MAG30</strain>
    </source>
</reference>
<dbReference type="PANTHER" id="PTHR43811">
    <property type="entry name" value="FKBP-TYPE PEPTIDYL-PROLYL CIS-TRANS ISOMERASE FKPA"/>
    <property type="match status" value="1"/>
</dbReference>
<keyword evidence="8" id="KW-0732">Signal</keyword>
<dbReference type="InterPro" id="IPR046357">
    <property type="entry name" value="PPIase_dom_sf"/>
</dbReference>
<dbReference type="InterPro" id="IPR001179">
    <property type="entry name" value="PPIase_FKBP_dom"/>
</dbReference>
<feature type="chain" id="PRO_5026913297" description="Peptidyl-prolyl cis-trans isomerase" evidence="8">
    <location>
        <begin position="24"/>
        <end position="188"/>
    </location>
</feature>
<evidence type="ECO:0000256" key="8">
    <source>
        <dbReference type="SAM" id="SignalP"/>
    </source>
</evidence>
<evidence type="ECO:0000256" key="4">
    <source>
        <dbReference type="ARBA" id="ARBA00023235"/>
    </source>
</evidence>
<accession>A0A6J4TEN2</accession>
<keyword evidence="3 5" id="KW-0697">Rotamase</keyword>
<dbReference type="PANTHER" id="PTHR43811:SF19">
    <property type="entry name" value="39 KDA FK506-BINDING NUCLEAR PROTEIN"/>
    <property type="match status" value="1"/>
</dbReference>